<dbReference type="PANTHER" id="PTHR30121">
    <property type="entry name" value="UNCHARACTERIZED PROTEIN YJGR-RELATED"/>
    <property type="match status" value="1"/>
</dbReference>
<evidence type="ECO:0000313" key="4">
    <source>
        <dbReference type="Proteomes" id="UP000674084"/>
    </source>
</evidence>
<dbReference type="InterPro" id="IPR033186">
    <property type="entry name" value="HerA_C"/>
</dbReference>
<gene>
    <name evidence="3" type="ORF">KBO27_29735</name>
</gene>
<feature type="domain" description="Helicase HerA-like C-terminal" evidence="2">
    <location>
        <begin position="61"/>
        <end position="531"/>
    </location>
</feature>
<accession>A0ABS5DPD9</accession>
<evidence type="ECO:0000259" key="2">
    <source>
        <dbReference type="Pfam" id="PF05872"/>
    </source>
</evidence>
<sequence>MSLDRVALPGSVAGSTYLSKGTCRWEETAVTDNNAAQQIAAGYTSGGAAVDLGAVVIDNEADAAAQVRIPLATLNRHGLVAGATGTGKTKTLQLLAEQLSDAGVPVVLADIKGDLSGLAQPGEGGEKLTTRAQDVGDDWQASSYPVQFLSLGTGGRGVPIRASITSFGPLLLSKVLGLNATQESTLGLIFHWADQRGLGLLDTKDLRSVIQYLTSDEGKADLKGIGGVSAASAGVILRALSNLEAQGGDEFFGEPELEVADLLRQFEGKGVVNLLELDDVQTNPVLFSTFLMWLLAELFEEMPEAGDLDRPKLVFFFDEAHLLFNDASKAFLDRIEQTVKLIRSKGVGVFFCTQLPTDLPNPVLSQLGARVQHAIRAFTPEDQKALSKTVKTYPTTEHYQLDEALTSLGIGEAIVTVLSETGAPTPVAWTRLRPPRSLMGTIGEDAVRTSARSSDLHAKYSETIDRESAYEKLAQKVAEPAEEGQAPQQNKGAREEAGIFQKTMENPAVRSFFRSAASAVGREVTRGLFGNRRR</sequence>
<protein>
    <submittedName>
        <fullName evidence="3">DUF853 family protein</fullName>
    </submittedName>
</protein>
<dbReference type="Pfam" id="PF05872">
    <property type="entry name" value="HerA_C"/>
    <property type="match status" value="1"/>
</dbReference>
<reference evidence="3 4" key="1">
    <citation type="submission" date="2021-04" db="EMBL/GenBank/DDBJ databases">
        <title>Whole-genome sequencing of Saccharopolyspora endophytica KCTC 19397.</title>
        <authorList>
            <person name="Ay H."/>
            <person name="Saygin H."/>
            <person name="Sahin N."/>
        </authorList>
    </citation>
    <scope>NUCLEOTIDE SEQUENCE [LARGE SCALE GENOMIC DNA]</scope>
    <source>
        <strain evidence="3 4">KCTC 19397</strain>
    </source>
</reference>
<dbReference type="SUPFAM" id="SSF52540">
    <property type="entry name" value="P-loop containing nucleoside triphosphate hydrolases"/>
    <property type="match status" value="1"/>
</dbReference>
<dbReference type="Gene3D" id="3.40.50.300">
    <property type="entry name" value="P-loop containing nucleotide triphosphate hydrolases"/>
    <property type="match status" value="2"/>
</dbReference>
<feature type="region of interest" description="Disordered" evidence="1">
    <location>
        <begin position="476"/>
        <end position="498"/>
    </location>
</feature>
<proteinExistence type="predicted"/>
<name>A0ABS5DPD9_9PSEU</name>
<dbReference type="InterPro" id="IPR027417">
    <property type="entry name" value="P-loop_NTPase"/>
</dbReference>
<dbReference type="InterPro" id="IPR051162">
    <property type="entry name" value="T4SS_component"/>
</dbReference>
<dbReference type="Proteomes" id="UP000674084">
    <property type="component" value="Unassembled WGS sequence"/>
</dbReference>
<dbReference type="EMBL" id="JAGPXE010000017">
    <property type="protein sequence ID" value="MBQ0928142.1"/>
    <property type="molecule type" value="Genomic_DNA"/>
</dbReference>
<keyword evidence="4" id="KW-1185">Reference proteome</keyword>
<dbReference type="PANTHER" id="PTHR30121:SF6">
    <property type="entry name" value="SLR6007 PROTEIN"/>
    <property type="match status" value="1"/>
</dbReference>
<evidence type="ECO:0000313" key="3">
    <source>
        <dbReference type="EMBL" id="MBQ0928142.1"/>
    </source>
</evidence>
<organism evidence="3 4">
    <name type="scientific">Saccharopolyspora endophytica</name>
    <dbReference type="NCBI Taxonomy" id="543886"/>
    <lineage>
        <taxon>Bacteria</taxon>
        <taxon>Bacillati</taxon>
        <taxon>Actinomycetota</taxon>
        <taxon>Actinomycetes</taxon>
        <taxon>Pseudonocardiales</taxon>
        <taxon>Pseudonocardiaceae</taxon>
        <taxon>Saccharopolyspora</taxon>
    </lineage>
</organism>
<comment type="caution">
    <text evidence="3">The sequence shown here is derived from an EMBL/GenBank/DDBJ whole genome shotgun (WGS) entry which is preliminary data.</text>
</comment>
<evidence type="ECO:0000256" key="1">
    <source>
        <dbReference type="SAM" id="MobiDB-lite"/>
    </source>
</evidence>